<keyword evidence="4 11" id="KW-0547">Nucleotide-binding</keyword>
<gene>
    <name evidence="11 15" type="primary">glpK</name>
    <name evidence="15" type="ORF">DP120_02205</name>
</gene>
<dbReference type="InterPro" id="IPR043129">
    <property type="entry name" value="ATPase_NBD"/>
</dbReference>
<dbReference type="EC" id="2.7.1.30" evidence="11"/>
<organism evidence="15 16">
    <name type="scientific">Planococcus halotolerans</name>
    <dbReference type="NCBI Taxonomy" id="2233542"/>
    <lineage>
        <taxon>Bacteria</taxon>
        <taxon>Bacillati</taxon>
        <taxon>Bacillota</taxon>
        <taxon>Bacilli</taxon>
        <taxon>Bacillales</taxon>
        <taxon>Caryophanaceae</taxon>
        <taxon>Planococcus</taxon>
    </lineage>
</organism>
<feature type="binding site" evidence="11">
    <location>
        <position position="135"/>
    </location>
    <ligand>
        <name>sn-glycerol 3-phosphate</name>
        <dbReference type="ChEBI" id="CHEBI:57597"/>
    </ligand>
</feature>
<feature type="domain" description="Carbohydrate kinase FGGY N-terminal" evidence="13">
    <location>
        <begin position="5"/>
        <end position="252"/>
    </location>
</feature>
<feature type="binding site" evidence="11">
    <location>
        <position position="83"/>
    </location>
    <ligand>
        <name>sn-glycerol 3-phosphate</name>
        <dbReference type="ChEBI" id="CHEBI:57597"/>
    </ligand>
</feature>
<evidence type="ECO:0000259" key="13">
    <source>
        <dbReference type="Pfam" id="PF00370"/>
    </source>
</evidence>
<feature type="binding site" evidence="11">
    <location>
        <position position="17"/>
    </location>
    <ligand>
        <name>ADP</name>
        <dbReference type="ChEBI" id="CHEBI:456216"/>
    </ligand>
</feature>
<dbReference type="CDD" id="cd07786">
    <property type="entry name" value="FGGY_EcGK_like"/>
    <property type="match status" value="1"/>
</dbReference>
<keyword evidence="6 11" id="KW-0319">Glycerol metabolism</keyword>
<feature type="binding site" evidence="11">
    <location>
        <position position="267"/>
    </location>
    <ligand>
        <name>ATP</name>
        <dbReference type="ChEBI" id="CHEBI:30616"/>
    </ligand>
</feature>
<evidence type="ECO:0000256" key="6">
    <source>
        <dbReference type="ARBA" id="ARBA00022798"/>
    </source>
</evidence>
<name>A0A365L836_9BACL</name>
<comment type="similarity">
    <text evidence="2 11 12">Belongs to the FGGY kinase family.</text>
</comment>
<dbReference type="SUPFAM" id="SSF53067">
    <property type="entry name" value="Actin-like ATPase domain"/>
    <property type="match status" value="2"/>
</dbReference>
<dbReference type="Gene3D" id="3.30.420.40">
    <property type="match status" value="2"/>
</dbReference>
<dbReference type="InterPro" id="IPR000577">
    <property type="entry name" value="Carb_kinase_FGGY"/>
</dbReference>
<evidence type="ECO:0000259" key="14">
    <source>
        <dbReference type="Pfam" id="PF02782"/>
    </source>
</evidence>
<feature type="binding site" evidence="11">
    <location>
        <position position="245"/>
    </location>
    <ligand>
        <name>glycerol</name>
        <dbReference type="ChEBI" id="CHEBI:17754"/>
    </ligand>
</feature>
<feature type="binding site" evidence="11">
    <location>
        <position position="13"/>
    </location>
    <ligand>
        <name>ADP</name>
        <dbReference type="ChEBI" id="CHEBI:456216"/>
    </ligand>
</feature>
<dbReference type="PROSITE" id="PS00933">
    <property type="entry name" value="FGGY_KINASES_1"/>
    <property type="match status" value="1"/>
</dbReference>
<evidence type="ECO:0000313" key="15">
    <source>
        <dbReference type="EMBL" id="RAZ81594.1"/>
    </source>
</evidence>
<dbReference type="InterPro" id="IPR018484">
    <property type="entry name" value="FGGY_N"/>
</dbReference>
<evidence type="ECO:0000313" key="16">
    <source>
        <dbReference type="Proteomes" id="UP000251002"/>
    </source>
</evidence>
<feature type="binding site" evidence="11">
    <location>
        <position position="84"/>
    </location>
    <ligand>
        <name>sn-glycerol 3-phosphate</name>
        <dbReference type="ChEBI" id="CHEBI:57597"/>
    </ligand>
</feature>
<keyword evidence="3 11" id="KW-0808">Transferase</keyword>
<dbReference type="FunFam" id="3.30.420.40:FF:000008">
    <property type="entry name" value="Glycerol kinase"/>
    <property type="match status" value="1"/>
</dbReference>
<dbReference type="EMBL" id="QLZR01000001">
    <property type="protein sequence ID" value="RAZ81594.1"/>
    <property type="molecule type" value="Genomic_DNA"/>
</dbReference>
<feature type="binding site" evidence="11">
    <location>
        <position position="310"/>
    </location>
    <ligand>
        <name>ATP</name>
        <dbReference type="ChEBI" id="CHEBI:30616"/>
    </ligand>
</feature>
<protein>
    <recommendedName>
        <fullName evidence="11">Glycerol kinase</fullName>
        <ecNumber evidence="11">2.7.1.30</ecNumber>
    </recommendedName>
    <alternativeName>
        <fullName evidence="11">ATP:glycerol 3-phosphotransferase</fullName>
    </alternativeName>
    <alternativeName>
        <fullName evidence="11">Glycerokinase</fullName>
        <shortName evidence="11">GK</shortName>
    </alternativeName>
</protein>
<feature type="binding site" evidence="11">
    <location>
        <position position="314"/>
    </location>
    <ligand>
        <name>ATP</name>
        <dbReference type="ChEBI" id="CHEBI:30616"/>
    </ligand>
</feature>
<dbReference type="InterPro" id="IPR018483">
    <property type="entry name" value="Carb_kinase_FGGY_CS"/>
</dbReference>
<feature type="binding site" evidence="11">
    <location>
        <position position="245"/>
    </location>
    <ligand>
        <name>sn-glycerol 3-phosphate</name>
        <dbReference type="ChEBI" id="CHEBI:57597"/>
    </ligand>
</feature>
<comment type="activity regulation">
    <text evidence="11">Activated by phosphorylation and inhibited by fructose 1,6-bisphosphate (FBP).</text>
</comment>
<keyword evidence="7 11" id="KW-0067">ATP-binding</keyword>
<dbReference type="GO" id="GO:0006072">
    <property type="term" value="P:glycerol-3-phosphate metabolic process"/>
    <property type="evidence" value="ECO:0007669"/>
    <property type="project" value="InterPro"/>
</dbReference>
<proteinExistence type="inferred from homology"/>
<dbReference type="HAMAP" id="MF_00186">
    <property type="entry name" value="Glycerol_kin"/>
    <property type="match status" value="1"/>
</dbReference>
<accession>A0A365L836</accession>
<feature type="binding site" evidence="11">
    <location>
        <position position="84"/>
    </location>
    <ligand>
        <name>glycerol</name>
        <dbReference type="ChEBI" id="CHEBI:17754"/>
    </ligand>
</feature>
<evidence type="ECO:0000256" key="1">
    <source>
        <dbReference type="ARBA" id="ARBA00005190"/>
    </source>
</evidence>
<feature type="binding site" evidence="11">
    <location>
        <position position="83"/>
    </location>
    <ligand>
        <name>glycerol</name>
        <dbReference type="ChEBI" id="CHEBI:17754"/>
    </ligand>
</feature>
<feature type="binding site" evidence="11">
    <location>
        <position position="135"/>
    </location>
    <ligand>
        <name>glycerol</name>
        <dbReference type="ChEBI" id="CHEBI:17754"/>
    </ligand>
</feature>
<comment type="catalytic activity">
    <reaction evidence="8 11">
        <text>glycerol + ATP = sn-glycerol 3-phosphate + ADP + H(+)</text>
        <dbReference type="Rhea" id="RHEA:21644"/>
        <dbReference type="ChEBI" id="CHEBI:15378"/>
        <dbReference type="ChEBI" id="CHEBI:17754"/>
        <dbReference type="ChEBI" id="CHEBI:30616"/>
        <dbReference type="ChEBI" id="CHEBI:57597"/>
        <dbReference type="ChEBI" id="CHEBI:456216"/>
        <dbReference type="EC" id="2.7.1.30"/>
    </reaction>
</comment>
<evidence type="ECO:0000256" key="9">
    <source>
        <dbReference type="ARBA" id="ARBA00054633"/>
    </source>
</evidence>
<dbReference type="UniPathway" id="UPA00618">
    <property type="reaction ID" value="UER00672"/>
</dbReference>
<feature type="domain" description="Carbohydrate kinase FGGY C-terminal" evidence="14">
    <location>
        <begin position="262"/>
        <end position="450"/>
    </location>
</feature>
<dbReference type="GO" id="GO:0004370">
    <property type="term" value="F:glycerol kinase activity"/>
    <property type="evidence" value="ECO:0007669"/>
    <property type="project" value="UniProtKB-UniRule"/>
</dbReference>
<reference evidence="15 16" key="1">
    <citation type="submission" date="2018-06" db="EMBL/GenBank/DDBJ databases">
        <title>The draft genome sequences of strains SCU63 and S1.</title>
        <authorList>
            <person name="Gan L."/>
        </authorList>
    </citation>
    <scope>NUCLEOTIDE SEQUENCE [LARGE SCALE GENOMIC DNA]</scope>
    <source>
        <strain evidence="15 16">SCU63</strain>
    </source>
</reference>
<feature type="binding site" evidence="11">
    <location>
        <position position="411"/>
    </location>
    <ligand>
        <name>ATP</name>
        <dbReference type="ChEBI" id="CHEBI:30616"/>
    </ligand>
</feature>
<dbReference type="Pfam" id="PF02782">
    <property type="entry name" value="FGGY_C"/>
    <property type="match status" value="1"/>
</dbReference>
<evidence type="ECO:0000256" key="3">
    <source>
        <dbReference type="ARBA" id="ARBA00022679"/>
    </source>
</evidence>
<comment type="PTM">
    <text evidence="11">The phosphoenolpyruvate-dependent sugar phosphotransferase system (PTS), including enzyme I, and histidine-containing protein (HPr) are required for the phosphorylation, which leads to the activation of the enzyme.</text>
</comment>
<feature type="binding site" evidence="11">
    <location>
        <position position="15"/>
    </location>
    <ligand>
        <name>ATP</name>
        <dbReference type="ChEBI" id="CHEBI:30616"/>
    </ligand>
</feature>
<dbReference type="GO" id="GO:0019563">
    <property type="term" value="P:glycerol catabolic process"/>
    <property type="evidence" value="ECO:0007669"/>
    <property type="project" value="UniProtKB-UniRule"/>
</dbReference>
<dbReference type="PANTHER" id="PTHR10196">
    <property type="entry name" value="SUGAR KINASE"/>
    <property type="match status" value="1"/>
</dbReference>
<feature type="binding site" evidence="11">
    <location>
        <position position="411"/>
    </location>
    <ligand>
        <name>ADP</name>
        <dbReference type="ChEBI" id="CHEBI:456216"/>
    </ligand>
</feature>
<comment type="caution">
    <text evidence="15">The sequence shown here is derived from an EMBL/GenBank/DDBJ whole genome shotgun (WGS) entry which is preliminary data.</text>
</comment>
<feature type="binding site" evidence="11">
    <location>
        <position position="13"/>
    </location>
    <ligand>
        <name>sn-glycerol 3-phosphate</name>
        <dbReference type="ChEBI" id="CHEBI:57597"/>
    </ligand>
</feature>
<dbReference type="AlphaFoldDB" id="A0A365L836"/>
<dbReference type="Pfam" id="PF00370">
    <property type="entry name" value="FGGY_N"/>
    <property type="match status" value="1"/>
</dbReference>
<dbReference type="GO" id="GO:0005524">
    <property type="term" value="F:ATP binding"/>
    <property type="evidence" value="ECO:0007669"/>
    <property type="project" value="UniProtKB-UniRule"/>
</dbReference>
<evidence type="ECO:0000256" key="4">
    <source>
        <dbReference type="ARBA" id="ARBA00022741"/>
    </source>
</evidence>
<dbReference type="InterPro" id="IPR005999">
    <property type="entry name" value="Glycerol_kin"/>
</dbReference>
<feature type="binding site" evidence="11">
    <location>
        <position position="415"/>
    </location>
    <ligand>
        <name>ADP</name>
        <dbReference type="ChEBI" id="CHEBI:456216"/>
    </ligand>
</feature>
<keyword evidence="5 11" id="KW-0418">Kinase</keyword>
<feature type="binding site" evidence="11">
    <location>
        <position position="13"/>
    </location>
    <ligand>
        <name>ATP</name>
        <dbReference type="ChEBI" id="CHEBI:30616"/>
    </ligand>
</feature>
<comment type="pathway">
    <text evidence="1 11">Polyol metabolism; glycerol degradation via glycerol kinase pathway; sn-glycerol 3-phosphate from glycerol: step 1/1.</text>
</comment>
<dbReference type="PIRSF" id="PIRSF000538">
    <property type="entry name" value="GlpK"/>
    <property type="match status" value="1"/>
</dbReference>
<sequence length="507" mass="56374">MTKDYILSIDQGTTSSRAVLFNHKGEIVETAQQEFEQFFPKPGWVEHDANEIWTSVLACMAGVLRKSDVDPSKIAGIGITNQRETAVVWDRNTGKPIYKAVVWQSRQTSEICKELKEQGHEELFRKKTGLLIDAYFSGTKVKWILDNVEGAREKAENGDLMFGTIDSWLVYKLSGGKEHITDYSNASRTLMYNIYDLEWDEELLEILTVPKSMLPEVRQSSEVYAHTVDYHFFGHEVPIAGIAGDQQAALFGQACFDKGMAKNTYGTGCFMLMNTGEEGVVSDHGLLTTLAWGVDGKVEYALEGSIFVAGSAIQWLRDGLEILNTAPESEGYATSVDSTDGVYMVPAFVGLGTPYWDTDARGAVFGLTRGTTKAHFVRATLESLAYQTKDVVDVMIKDAGIELKTLRVDGGAVSNDFLMQFQSDILDVPVERPVIQETTALGAAYLAGLAVGFWKDKEEIAKQWQVEKTYNREMPTEQSEELYNGWQQAVESTRTFKQKTAQKAPIA</sequence>
<keyword evidence="11" id="KW-0597">Phosphoprotein</keyword>
<comment type="subunit">
    <text evidence="10 11">Homotetramer and homodimer (in equilibrium).</text>
</comment>
<evidence type="ECO:0000256" key="8">
    <source>
        <dbReference type="ARBA" id="ARBA00052101"/>
    </source>
</evidence>
<comment type="function">
    <text evidence="9 11">Key enzyme in the regulation of glycerol uptake and metabolism. Catalyzes the phosphorylation of glycerol to yield sn-glycerol 3-phosphate.</text>
</comment>
<dbReference type="PANTHER" id="PTHR10196:SF69">
    <property type="entry name" value="GLYCEROL KINASE"/>
    <property type="match status" value="1"/>
</dbReference>
<evidence type="ECO:0000256" key="10">
    <source>
        <dbReference type="ARBA" id="ARBA00063665"/>
    </source>
</evidence>
<dbReference type="Proteomes" id="UP000251002">
    <property type="component" value="Unassembled WGS sequence"/>
</dbReference>
<feature type="binding site" evidence="11">
    <location>
        <position position="267"/>
    </location>
    <ligand>
        <name>ADP</name>
        <dbReference type="ChEBI" id="CHEBI:456216"/>
    </ligand>
</feature>
<feature type="modified residue" description="Phosphohistidine; by HPr" evidence="11">
    <location>
        <position position="231"/>
    </location>
</feature>
<dbReference type="FunFam" id="3.30.420.40:FF:000007">
    <property type="entry name" value="Glycerol kinase"/>
    <property type="match status" value="1"/>
</dbReference>
<evidence type="ECO:0000256" key="2">
    <source>
        <dbReference type="ARBA" id="ARBA00009156"/>
    </source>
</evidence>
<evidence type="ECO:0000256" key="11">
    <source>
        <dbReference type="HAMAP-Rule" id="MF_00186"/>
    </source>
</evidence>
<dbReference type="InterPro" id="IPR018485">
    <property type="entry name" value="FGGY_C"/>
</dbReference>
<evidence type="ECO:0000256" key="12">
    <source>
        <dbReference type="RuleBase" id="RU003733"/>
    </source>
</evidence>
<feature type="binding site" evidence="11">
    <location>
        <position position="246"/>
    </location>
    <ligand>
        <name>glycerol</name>
        <dbReference type="ChEBI" id="CHEBI:17754"/>
    </ligand>
</feature>
<dbReference type="RefSeq" id="WP_112222293.1">
    <property type="nucleotide sequence ID" value="NZ_CP196859.1"/>
</dbReference>
<keyword evidence="16" id="KW-1185">Reference proteome</keyword>
<feature type="binding site" evidence="11">
    <location>
        <position position="310"/>
    </location>
    <ligand>
        <name>ADP</name>
        <dbReference type="ChEBI" id="CHEBI:456216"/>
    </ligand>
</feature>
<dbReference type="NCBIfam" id="NF000756">
    <property type="entry name" value="PRK00047.1"/>
    <property type="match status" value="1"/>
</dbReference>
<feature type="binding site" evidence="11">
    <location>
        <position position="14"/>
    </location>
    <ligand>
        <name>ATP</name>
        <dbReference type="ChEBI" id="CHEBI:30616"/>
    </ligand>
</feature>
<dbReference type="GO" id="GO:0005829">
    <property type="term" value="C:cytosol"/>
    <property type="evidence" value="ECO:0007669"/>
    <property type="project" value="TreeGrafter"/>
</dbReference>
<evidence type="ECO:0000256" key="5">
    <source>
        <dbReference type="ARBA" id="ARBA00022777"/>
    </source>
</evidence>
<evidence type="ECO:0000256" key="7">
    <source>
        <dbReference type="ARBA" id="ARBA00022840"/>
    </source>
</evidence>
<dbReference type="PROSITE" id="PS00445">
    <property type="entry name" value="FGGY_KINASES_2"/>
    <property type="match status" value="1"/>
</dbReference>
<dbReference type="NCBIfam" id="TIGR01311">
    <property type="entry name" value="glycerol_kin"/>
    <property type="match status" value="1"/>
</dbReference>